<sequence>MSKASYPKPTARRFRVYAFDPRASLAPETALINRAVISLPYEENYESPLGAGPTNEYIEVVDFDAPARLFYAPIDPNHPDLLPEYGLWPDEGSPQFHQQMAFAVAMKTIKGFENALGRKVLWASSLSSQRDAYIQRLRIYPHALAEPNAYYSPEKTALLFGYFRDSSDLGQGLPGGWVYTCLSHDIIAHETAHAILHGMHRRSIEPTGIDTLAFHEAFADIIALLQHFTMTDVVAHQIAASGGRLRMDSLLSDIAGQFGEATRIGKSLRSGLDRKVDPLTGRLAPPDPTLYAKTDEPHGRGAILVGALFDSFLTIFENRTRDLMRLATGNSVPTGAELPTELVHRLAREAGKAAEHLLRMCVRGLDLLPVTDLTFGEFLRAVITADMDLIPEDMACYRVILSDAFRRRGIFDRGWPSMAPESLRWDGPDHVFPEASFASLLSSLDLVPQFRREDIAKQERKNRRAVHKWLVIADEGNPDSAEDWERLLGVRFYRDAPYSIRRNDQGFPAIEVHSARIARRTGPNGRETRELFVEITQQRGGYFALADQKAAEKPKAKMGKPDFVMRGGSTLVIDLTDGSLRYTIRKRVDDDKRLEALRQWCLSIRDSNLAATYFGVDAAREPFALAHRS</sequence>
<dbReference type="EMBL" id="JBHRVU010000005">
    <property type="protein sequence ID" value="MFC3443936.1"/>
    <property type="molecule type" value="Genomic_DNA"/>
</dbReference>
<organism evidence="1 2">
    <name type="scientific">Sphingobium rhizovicinum</name>
    <dbReference type="NCBI Taxonomy" id="432308"/>
    <lineage>
        <taxon>Bacteria</taxon>
        <taxon>Pseudomonadati</taxon>
        <taxon>Pseudomonadota</taxon>
        <taxon>Alphaproteobacteria</taxon>
        <taxon>Sphingomonadales</taxon>
        <taxon>Sphingomonadaceae</taxon>
        <taxon>Sphingobium</taxon>
    </lineage>
</organism>
<reference evidence="2" key="1">
    <citation type="journal article" date="2019" name="Int. J. Syst. Evol. Microbiol.">
        <title>The Global Catalogue of Microorganisms (GCM) 10K type strain sequencing project: providing services to taxonomists for standard genome sequencing and annotation.</title>
        <authorList>
            <consortium name="The Broad Institute Genomics Platform"/>
            <consortium name="The Broad Institute Genome Sequencing Center for Infectious Disease"/>
            <person name="Wu L."/>
            <person name="Ma J."/>
        </authorList>
    </citation>
    <scope>NUCLEOTIDE SEQUENCE [LARGE SCALE GENOMIC DNA]</scope>
    <source>
        <strain evidence="2">CCM 7491</strain>
    </source>
</reference>
<name>A0ABV7NP44_9SPHN</name>
<dbReference type="RefSeq" id="WP_380798850.1">
    <property type="nucleotide sequence ID" value="NZ_JBHRVU010000005.1"/>
</dbReference>
<dbReference type="SUPFAM" id="SSF55486">
    <property type="entry name" value="Metalloproteases ('zincins'), catalytic domain"/>
    <property type="match status" value="1"/>
</dbReference>
<comment type="caution">
    <text evidence="1">The sequence shown here is derived from an EMBL/GenBank/DDBJ whole genome shotgun (WGS) entry which is preliminary data.</text>
</comment>
<evidence type="ECO:0000313" key="2">
    <source>
        <dbReference type="Proteomes" id="UP001595681"/>
    </source>
</evidence>
<evidence type="ECO:0008006" key="3">
    <source>
        <dbReference type="Google" id="ProtNLM"/>
    </source>
</evidence>
<evidence type="ECO:0000313" key="1">
    <source>
        <dbReference type="EMBL" id="MFC3443936.1"/>
    </source>
</evidence>
<keyword evidence="2" id="KW-1185">Reference proteome</keyword>
<dbReference type="CDD" id="cd09598">
    <property type="entry name" value="M4_like"/>
    <property type="match status" value="1"/>
</dbReference>
<gene>
    <name evidence="1" type="ORF">ACFOKF_22565</name>
</gene>
<proteinExistence type="predicted"/>
<dbReference type="Proteomes" id="UP001595681">
    <property type="component" value="Unassembled WGS sequence"/>
</dbReference>
<accession>A0ABV7NP44</accession>
<protein>
    <recommendedName>
        <fullName evidence="3">Peptidase M4</fullName>
    </recommendedName>
</protein>